<evidence type="ECO:0000313" key="1">
    <source>
        <dbReference type="EMBL" id="CDQ41895.1"/>
    </source>
</evidence>
<dbReference type="AlphaFoldDB" id="A0A024QI81"/>
<evidence type="ECO:0000313" key="2">
    <source>
        <dbReference type="Proteomes" id="UP000028875"/>
    </source>
</evidence>
<proteinExistence type="predicted"/>
<comment type="caution">
    <text evidence="1">The sequence shown here is derived from an EMBL/GenBank/DDBJ whole genome shotgun (WGS) entry which is preliminary data.</text>
</comment>
<organism evidence="1 2">
    <name type="scientific">Virgibacillus massiliensis</name>
    <dbReference type="NCBI Taxonomy" id="1462526"/>
    <lineage>
        <taxon>Bacteria</taxon>
        <taxon>Bacillati</taxon>
        <taxon>Bacillota</taxon>
        <taxon>Bacilli</taxon>
        <taxon>Bacillales</taxon>
        <taxon>Bacillaceae</taxon>
        <taxon>Virgibacillus</taxon>
    </lineage>
</organism>
<keyword evidence="2" id="KW-1185">Reference proteome</keyword>
<protein>
    <submittedName>
        <fullName evidence="1">Uncharacterized protein</fullName>
    </submittedName>
</protein>
<gene>
    <name evidence="1" type="ORF">BN990_04274</name>
</gene>
<dbReference type="RefSeq" id="WP_038246890.1">
    <property type="nucleotide sequence ID" value="NZ_BNER01000008.1"/>
</dbReference>
<accession>A0A024QI81</accession>
<reference evidence="2" key="2">
    <citation type="submission" date="2014-05" db="EMBL/GenBank/DDBJ databases">
        <title>Draft genome sequence of Virgibacillus massiliensis Vm-5.</title>
        <authorList>
            <person name="Khelaifia S."/>
            <person name="Croce O."/>
            <person name="Lagier J.C."/>
            <person name="Raoult D."/>
        </authorList>
    </citation>
    <scope>NUCLEOTIDE SEQUENCE [LARGE SCALE GENOMIC DNA]</scope>
    <source>
        <strain evidence="2">Vm-5</strain>
    </source>
</reference>
<dbReference type="Proteomes" id="UP000028875">
    <property type="component" value="Unassembled WGS sequence"/>
</dbReference>
<dbReference type="STRING" id="1462526.BN990_04274"/>
<sequence>MQGEDNFDFISEVLPEGNQQKQFENEETTTKVTEADYITTSYLLTNVIMNILIERGITTQKEINGILKEVHADFQDKRRGLS</sequence>
<dbReference type="EMBL" id="CCDP010000003">
    <property type="protein sequence ID" value="CDQ41895.1"/>
    <property type="molecule type" value="Genomic_DNA"/>
</dbReference>
<reference evidence="1 2" key="1">
    <citation type="submission" date="2014-03" db="EMBL/GenBank/DDBJ databases">
        <authorList>
            <person name="Urmite Genomes U."/>
        </authorList>
    </citation>
    <scope>NUCLEOTIDE SEQUENCE [LARGE SCALE GENOMIC DNA]</scope>
    <source>
        <strain evidence="1 2">Vm-5</strain>
    </source>
</reference>
<name>A0A024QI81_9BACI</name>